<keyword evidence="5 12" id="KW-0812">Transmembrane</keyword>
<evidence type="ECO:0000256" key="12">
    <source>
        <dbReference type="SAM" id="Phobius"/>
    </source>
</evidence>
<evidence type="ECO:0000256" key="1">
    <source>
        <dbReference type="ARBA" id="ARBA00000900"/>
    </source>
</evidence>
<keyword evidence="7" id="KW-0863">Zinc-finger</keyword>
<dbReference type="Pfam" id="PF12483">
    <property type="entry name" value="GIDE"/>
    <property type="match status" value="1"/>
</dbReference>
<evidence type="ECO:0000256" key="8">
    <source>
        <dbReference type="ARBA" id="ARBA00022786"/>
    </source>
</evidence>
<evidence type="ECO:0000256" key="5">
    <source>
        <dbReference type="ARBA" id="ARBA00022692"/>
    </source>
</evidence>
<evidence type="ECO:0000256" key="10">
    <source>
        <dbReference type="ARBA" id="ARBA00022989"/>
    </source>
</evidence>
<dbReference type="GO" id="GO:0061630">
    <property type="term" value="F:ubiquitin protein ligase activity"/>
    <property type="evidence" value="ECO:0007669"/>
    <property type="project" value="UniProtKB-EC"/>
</dbReference>
<dbReference type="PANTHER" id="PTHR12183:SF36">
    <property type="entry name" value="RING-TYPE E3 UBIQUITIN TRANSFERASE"/>
    <property type="match status" value="1"/>
</dbReference>
<dbReference type="InterPro" id="IPR022170">
    <property type="entry name" value="MUL1-like"/>
</dbReference>
<dbReference type="Proteomes" id="UP000829720">
    <property type="component" value="Unassembled WGS sequence"/>
</dbReference>
<keyword evidence="15" id="KW-1185">Reference proteome</keyword>
<proteinExistence type="predicted"/>
<comment type="catalytic activity">
    <reaction evidence="1">
        <text>S-ubiquitinyl-[E2 ubiquitin-conjugating enzyme]-L-cysteine + [acceptor protein]-L-lysine = [E2 ubiquitin-conjugating enzyme]-L-cysteine + N(6)-ubiquitinyl-[acceptor protein]-L-lysine.</text>
        <dbReference type="EC" id="2.3.2.27"/>
    </reaction>
</comment>
<evidence type="ECO:0000256" key="7">
    <source>
        <dbReference type="ARBA" id="ARBA00022771"/>
    </source>
</evidence>
<dbReference type="PANTHER" id="PTHR12183">
    <property type="entry name" value="MITOCHONDRIAL UBIQUITIN LIGASE ACTIVATOR OF NFKB 1"/>
    <property type="match status" value="1"/>
</dbReference>
<dbReference type="InterPro" id="IPR051652">
    <property type="entry name" value="MDM2_MDM4_MUL1"/>
</dbReference>
<feature type="transmembrane region" description="Helical" evidence="12">
    <location>
        <begin position="252"/>
        <end position="270"/>
    </location>
</feature>
<keyword evidence="10 12" id="KW-1133">Transmembrane helix</keyword>
<dbReference type="EMBL" id="JAERUA010000024">
    <property type="protein sequence ID" value="KAI1882835.1"/>
    <property type="molecule type" value="Genomic_DNA"/>
</dbReference>
<gene>
    <name evidence="14" type="ORF">AGOR_G00239000</name>
</gene>
<comment type="caution">
    <text evidence="14">The sequence shown here is derived from an EMBL/GenBank/DDBJ whole genome shotgun (WGS) entry which is preliminary data.</text>
</comment>
<evidence type="ECO:0000256" key="11">
    <source>
        <dbReference type="ARBA" id="ARBA00023136"/>
    </source>
</evidence>
<evidence type="ECO:0000256" key="2">
    <source>
        <dbReference type="ARBA" id="ARBA00004141"/>
    </source>
</evidence>
<accession>A0A8T3CJD7</accession>
<reference evidence="14" key="1">
    <citation type="submission" date="2021-01" db="EMBL/GenBank/DDBJ databases">
        <authorList>
            <person name="Zahm M."/>
            <person name="Roques C."/>
            <person name="Cabau C."/>
            <person name="Klopp C."/>
            <person name="Donnadieu C."/>
            <person name="Jouanno E."/>
            <person name="Lampietro C."/>
            <person name="Louis A."/>
            <person name="Herpin A."/>
            <person name="Echchiki A."/>
            <person name="Berthelot C."/>
            <person name="Parey E."/>
            <person name="Roest-Crollius H."/>
            <person name="Braasch I."/>
            <person name="Postlethwait J."/>
            <person name="Bobe J."/>
            <person name="Montfort J."/>
            <person name="Bouchez O."/>
            <person name="Begum T."/>
            <person name="Mejri S."/>
            <person name="Adams A."/>
            <person name="Chen W.-J."/>
            <person name="Guiguen Y."/>
        </authorList>
    </citation>
    <scope>NUCLEOTIDE SEQUENCE</scope>
    <source>
        <tissue evidence="14">Blood</tissue>
    </source>
</reference>
<keyword evidence="4" id="KW-0808">Transferase</keyword>
<dbReference type="GO" id="GO:0016567">
    <property type="term" value="P:protein ubiquitination"/>
    <property type="evidence" value="ECO:0007669"/>
    <property type="project" value="InterPro"/>
</dbReference>
<protein>
    <recommendedName>
        <fullName evidence="3">RING-type E3 ubiquitin transferase</fullName>
        <ecNumber evidence="3">2.3.2.27</ecNumber>
    </recommendedName>
</protein>
<keyword evidence="9" id="KW-0862">Zinc</keyword>
<evidence type="ECO:0000256" key="6">
    <source>
        <dbReference type="ARBA" id="ARBA00022723"/>
    </source>
</evidence>
<feature type="domain" description="E3 Ubiquitin ligase MUL1-like" evidence="13">
    <location>
        <begin position="114"/>
        <end position="264"/>
    </location>
</feature>
<feature type="transmembrane region" description="Helical" evidence="12">
    <location>
        <begin position="15"/>
        <end position="36"/>
    </location>
</feature>
<keyword evidence="6" id="KW-0479">Metal-binding</keyword>
<evidence type="ECO:0000313" key="15">
    <source>
        <dbReference type="Proteomes" id="UP000829720"/>
    </source>
</evidence>
<dbReference type="OrthoDB" id="66726at2759"/>
<organism evidence="14 15">
    <name type="scientific">Albula goreensis</name>
    <dbReference type="NCBI Taxonomy" id="1534307"/>
    <lineage>
        <taxon>Eukaryota</taxon>
        <taxon>Metazoa</taxon>
        <taxon>Chordata</taxon>
        <taxon>Craniata</taxon>
        <taxon>Vertebrata</taxon>
        <taxon>Euteleostomi</taxon>
        <taxon>Actinopterygii</taxon>
        <taxon>Neopterygii</taxon>
        <taxon>Teleostei</taxon>
        <taxon>Albuliformes</taxon>
        <taxon>Albulidae</taxon>
        <taxon>Albula</taxon>
    </lineage>
</organism>
<sequence>MSSQNFLSTMDDSPVTPLTLICVGSSFAFSGLFYHLHKQKKLEIQKIKETPKFQANEDLLKVVKASPQKRLQYVAVEGLVQADGTPLASQYVPRCFGVVQKVVVQEHWKIWNPSTRTWTPKKMNTRETCNVVPFSLVSPGAFGSAVSVKVQSPLEAIGPYLEQVYHRLRHAREGLVDFVVQELSGERPVGLEETEELLRVGTTLTGFGEVVLEQGRVLRLQPPMDTRPYVLVASDYRGFLQMHQDTATMWKVLTAIFGLAGAAVLAWVFYREYRKHESRRGRD</sequence>
<evidence type="ECO:0000256" key="3">
    <source>
        <dbReference type="ARBA" id="ARBA00012483"/>
    </source>
</evidence>
<evidence type="ECO:0000259" key="13">
    <source>
        <dbReference type="Pfam" id="PF12483"/>
    </source>
</evidence>
<keyword evidence="11 12" id="KW-0472">Membrane</keyword>
<dbReference type="GO" id="GO:0016020">
    <property type="term" value="C:membrane"/>
    <property type="evidence" value="ECO:0007669"/>
    <property type="project" value="UniProtKB-SubCell"/>
</dbReference>
<comment type="subcellular location">
    <subcellularLocation>
        <location evidence="2">Membrane</location>
        <topology evidence="2">Multi-pass membrane protein</topology>
    </subcellularLocation>
</comment>
<name>A0A8T3CJD7_9TELE</name>
<evidence type="ECO:0000256" key="4">
    <source>
        <dbReference type="ARBA" id="ARBA00022679"/>
    </source>
</evidence>
<dbReference type="EC" id="2.3.2.27" evidence="3"/>
<evidence type="ECO:0000313" key="14">
    <source>
        <dbReference type="EMBL" id="KAI1882835.1"/>
    </source>
</evidence>
<evidence type="ECO:0000256" key="9">
    <source>
        <dbReference type="ARBA" id="ARBA00022833"/>
    </source>
</evidence>
<keyword evidence="8" id="KW-0833">Ubl conjugation pathway</keyword>
<dbReference type="GO" id="GO:0008270">
    <property type="term" value="F:zinc ion binding"/>
    <property type="evidence" value="ECO:0007669"/>
    <property type="project" value="UniProtKB-KW"/>
</dbReference>
<dbReference type="AlphaFoldDB" id="A0A8T3CJD7"/>